<dbReference type="GO" id="GO:0016740">
    <property type="term" value="F:transferase activity"/>
    <property type="evidence" value="ECO:0007669"/>
    <property type="project" value="UniProtKB-KW"/>
</dbReference>
<dbReference type="PANTHER" id="PTHR10859">
    <property type="entry name" value="GLYCOSYL TRANSFERASE"/>
    <property type="match status" value="1"/>
</dbReference>
<dbReference type="AlphaFoldDB" id="D5V114"/>
<dbReference type="GO" id="GO:0006487">
    <property type="term" value="P:protein N-linked glycosylation"/>
    <property type="evidence" value="ECO:0007669"/>
    <property type="project" value="TreeGrafter"/>
</dbReference>
<dbReference type="Proteomes" id="UP000000939">
    <property type="component" value="Chromosome"/>
</dbReference>
<evidence type="ECO:0000259" key="1">
    <source>
        <dbReference type="Pfam" id="PF00535"/>
    </source>
</evidence>
<dbReference type="PANTHER" id="PTHR10859:SF91">
    <property type="entry name" value="DOLICHYL-PHOSPHATE BETA-GLUCOSYLTRANSFERASE"/>
    <property type="match status" value="1"/>
</dbReference>
<proteinExistence type="predicted"/>
<dbReference type="CDD" id="cd04179">
    <property type="entry name" value="DPM_DPG-synthase_like"/>
    <property type="match status" value="1"/>
</dbReference>
<evidence type="ECO:0000313" key="3">
    <source>
        <dbReference type="Proteomes" id="UP000000939"/>
    </source>
</evidence>
<protein>
    <submittedName>
        <fullName evidence="2">Glycosyl transferase family 2</fullName>
    </submittedName>
</protein>
<dbReference type="Gene3D" id="3.90.550.10">
    <property type="entry name" value="Spore Coat Polysaccharide Biosynthesis Protein SpsA, Chain A"/>
    <property type="match status" value="1"/>
</dbReference>
<dbReference type="SUPFAM" id="SSF53448">
    <property type="entry name" value="Nucleotide-diphospho-sugar transferases"/>
    <property type="match status" value="1"/>
</dbReference>
<accession>D5V114</accession>
<dbReference type="EMBL" id="CP001999">
    <property type="protein sequence ID" value="ADG93976.1"/>
    <property type="molecule type" value="Genomic_DNA"/>
</dbReference>
<organism evidence="2 3">
    <name type="scientific">Arcobacter nitrofigilis (strain ATCC 33309 / DSM 7299 / CCUG 15893 / LMG 7604 / NCTC 12251 / CI)</name>
    <name type="common">Campylobacter nitrofigilis</name>
    <dbReference type="NCBI Taxonomy" id="572480"/>
    <lineage>
        <taxon>Bacteria</taxon>
        <taxon>Pseudomonadati</taxon>
        <taxon>Campylobacterota</taxon>
        <taxon>Epsilonproteobacteria</taxon>
        <taxon>Campylobacterales</taxon>
        <taxon>Arcobacteraceae</taxon>
        <taxon>Arcobacter</taxon>
    </lineage>
</organism>
<dbReference type="eggNOG" id="COG0463">
    <property type="taxonomic scope" value="Bacteria"/>
</dbReference>
<gene>
    <name evidence="2" type="ordered locus">Arnit_2325</name>
</gene>
<keyword evidence="2" id="KW-0808">Transferase</keyword>
<dbReference type="InterPro" id="IPR029044">
    <property type="entry name" value="Nucleotide-diphossugar_trans"/>
</dbReference>
<dbReference type="RefSeq" id="WP_013136121.1">
    <property type="nucleotide sequence ID" value="NC_014166.1"/>
</dbReference>
<dbReference type="KEGG" id="ant:Arnit_2325"/>
<evidence type="ECO:0000313" key="2">
    <source>
        <dbReference type="EMBL" id="ADG93976.1"/>
    </source>
</evidence>
<reference evidence="2 3" key="1">
    <citation type="journal article" date="2010" name="Stand. Genomic Sci.">
        <title>Complete genome sequence of Arcobacter nitrofigilis type strain (CI).</title>
        <authorList>
            <person name="Pati A."/>
            <person name="Gronow S."/>
            <person name="Lapidus A."/>
            <person name="Copeland A."/>
            <person name="Glavina Del Rio T."/>
            <person name="Nolan M."/>
            <person name="Lucas S."/>
            <person name="Tice H."/>
            <person name="Cheng J.F."/>
            <person name="Han C."/>
            <person name="Chertkov O."/>
            <person name="Bruce D."/>
            <person name="Tapia R."/>
            <person name="Goodwin L."/>
            <person name="Pitluck S."/>
            <person name="Liolios K."/>
            <person name="Ivanova N."/>
            <person name="Mavromatis K."/>
            <person name="Chen A."/>
            <person name="Palaniappan K."/>
            <person name="Land M."/>
            <person name="Hauser L."/>
            <person name="Chang Y.J."/>
            <person name="Jeffries C.D."/>
            <person name="Detter J.C."/>
            <person name="Rohde M."/>
            <person name="Goker M."/>
            <person name="Bristow J."/>
            <person name="Eisen J.A."/>
            <person name="Markowitz V."/>
            <person name="Hugenholtz P."/>
            <person name="Klenk H.P."/>
            <person name="Kyrpides N.C."/>
        </authorList>
    </citation>
    <scope>NUCLEOTIDE SEQUENCE [LARGE SCALE GENOMIC DNA]</scope>
    <source>
        <strain evidence="3">ATCC 33309 / DSM 7299 / CCUG 15893 / LMG 7604 / NCTC 12251 / CI</strain>
    </source>
</reference>
<name>D5V114_ARCNC</name>
<dbReference type="InterPro" id="IPR001173">
    <property type="entry name" value="Glyco_trans_2-like"/>
</dbReference>
<dbReference type="STRING" id="572480.Arnit_2325"/>
<dbReference type="CAZy" id="GT2">
    <property type="family name" value="Glycosyltransferase Family 2"/>
</dbReference>
<dbReference type="Pfam" id="PF00535">
    <property type="entry name" value="Glycos_transf_2"/>
    <property type="match status" value="1"/>
</dbReference>
<dbReference type="OrthoDB" id="9811884at2"/>
<feature type="domain" description="Glycosyltransferase 2-like" evidence="1">
    <location>
        <begin position="8"/>
        <end position="129"/>
    </location>
</feature>
<keyword evidence="3" id="KW-1185">Reference proteome</keyword>
<dbReference type="HOGENOM" id="CLU_033536_7_4_7"/>
<sequence length="234" mass="27205">MKFSEIIVVIPTYNNDSTIQRVVDDVLSYNIKTIVVDDGYDNPVEEKLNKNSNLIVLRHPLNKGKGEAILTGARKAKELGYKYFISLDGDGQHLASQIEKIINACDGDNQIIIGARNFEIDNVPSGSKFGRWFSNFWATWDTEQEIKDSLSGFRLYPTSILDLDIKTSRFDWEMEVLVKHSWKKRLIKEVTIECYYPTAEERVSHFKKFWDTAAIVMVHIRLLPFKFFLKKRYK</sequence>